<dbReference type="InterPro" id="IPR023157">
    <property type="entry name" value="AGR-C-984p-like_sf"/>
</dbReference>
<proteinExistence type="predicted"/>
<name>A0A8J7MTZ2_9RHOB</name>
<gene>
    <name evidence="1" type="ORF">JI744_09675</name>
</gene>
<sequence length="266" mass="29401">MTYTPALPLTGYAGWALLKRTMAVQQKAYLAQPQITRDEDYFKAKIGQVKTAEQLVSDRRLLKVTLGAFGLESDLNSKFFIQKILESSTIDPSSLASRLSDKKYLQLASAFGFGDYSTPRTQLSTFPQEILSSYETRSFETAVGEQNDNMRLAMNAERELGKLAAKSSSENTKWFTVLGDTPLRTVFEKALGLPTSFGQLDVDKQLDMIRQKAEAQLGSGAIAQFTDAGAVTKLIHRFLVRSEISQYATSGSSAQTALTLLQSRLR</sequence>
<dbReference type="Proteomes" id="UP000619033">
    <property type="component" value="Unassembled WGS sequence"/>
</dbReference>
<dbReference type="Pfam" id="PF06748">
    <property type="entry name" value="DUF1217"/>
    <property type="match status" value="1"/>
</dbReference>
<dbReference type="SUPFAM" id="SSF158837">
    <property type="entry name" value="AGR C 984p-like"/>
    <property type="match status" value="1"/>
</dbReference>
<keyword evidence="2" id="KW-1185">Reference proteome</keyword>
<comment type="caution">
    <text evidence="1">The sequence shown here is derived from an EMBL/GenBank/DDBJ whole genome shotgun (WGS) entry which is preliminary data.</text>
</comment>
<dbReference type="Gene3D" id="1.10.3700.10">
    <property type="entry name" value="AGR C 984p-like"/>
    <property type="match status" value="1"/>
</dbReference>
<evidence type="ECO:0000313" key="2">
    <source>
        <dbReference type="Proteomes" id="UP000619033"/>
    </source>
</evidence>
<accession>A0A8J7MTZ2</accession>
<protein>
    <submittedName>
        <fullName evidence="1">DUF1217 domain-containing protein</fullName>
    </submittedName>
</protein>
<organism evidence="1 2">
    <name type="scientific">Fuscibacter oryzae</name>
    <dbReference type="NCBI Taxonomy" id="2803939"/>
    <lineage>
        <taxon>Bacteria</taxon>
        <taxon>Pseudomonadati</taxon>
        <taxon>Pseudomonadota</taxon>
        <taxon>Alphaproteobacteria</taxon>
        <taxon>Rhodobacterales</taxon>
        <taxon>Paracoccaceae</taxon>
        <taxon>Fuscibacter</taxon>
    </lineage>
</organism>
<reference evidence="1" key="1">
    <citation type="submission" date="2021-01" db="EMBL/GenBank/DDBJ databases">
        <title>Genome seq and assembly of Tabrizicola sp. KVB23.</title>
        <authorList>
            <person name="Chhetri G."/>
        </authorList>
    </citation>
    <scope>NUCLEOTIDE SEQUENCE</scope>
    <source>
        <strain evidence="1">KVB23</strain>
    </source>
</reference>
<evidence type="ECO:0000313" key="1">
    <source>
        <dbReference type="EMBL" id="MBL4928373.1"/>
    </source>
</evidence>
<dbReference type="AlphaFoldDB" id="A0A8J7MTZ2"/>
<dbReference type="RefSeq" id="WP_202660077.1">
    <property type="nucleotide sequence ID" value="NZ_JAESVP010000004.1"/>
</dbReference>
<dbReference type="EMBL" id="JAESVP010000004">
    <property type="protein sequence ID" value="MBL4928373.1"/>
    <property type="molecule type" value="Genomic_DNA"/>
</dbReference>
<dbReference type="InterPro" id="IPR010626">
    <property type="entry name" value="DUF1217"/>
</dbReference>